<reference evidence="5" key="1">
    <citation type="journal article" date="2019" name="Int. J. Syst. Evol. Microbiol.">
        <title>The Global Catalogue of Microorganisms (GCM) 10K type strain sequencing project: providing services to taxonomists for standard genome sequencing and annotation.</title>
        <authorList>
            <consortium name="The Broad Institute Genomics Platform"/>
            <consortium name="The Broad Institute Genome Sequencing Center for Infectious Disease"/>
            <person name="Wu L."/>
            <person name="Ma J."/>
        </authorList>
    </citation>
    <scope>NUCLEOTIDE SEQUENCE [LARGE SCALE GENOMIC DNA]</scope>
    <source>
        <strain evidence="5">JCM 17695</strain>
    </source>
</reference>
<keyword evidence="5" id="KW-1185">Reference proteome</keyword>
<name>A0ABW2TYE5_9PSEU</name>
<dbReference type="SMART" id="SM00382">
    <property type="entry name" value="AAA"/>
    <property type="match status" value="1"/>
</dbReference>
<comment type="caution">
    <text evidence="4">The sequence shown here is derived from an EMBL/GenBank/DDBJ whole genome shotgun (WGS) entry which is preliminary data.</text>
</comment>
<dbReference type="Gene3D" id="3.40.50.300">
    <property type="entry name" value="P-loop containing nucleotide triphosphate hydrolases"/>
    <property type="match status" value="1"/>
</dbReference>
<evidence type="ECO:0000313" key="4">
    <source>
        <dbReference type="EMBL" id="MFC7618511.1"/>
    </source>
</evidence>
<dbReference type="InterPro" id="IPR027417">
    <property type="entry name" value="P-loop_NTPase"/>
</dbReference>
<dbReference type="PANTHER" id="PTHR24221:SF590">
    <property type="entry name" value="COMPONENT LINKED WITH THE ASSEMBLY OF CYTOCHROME' TRANSPORT TRANSMEMBRANE ATP-BINDING PROTEIN ABC TRANSPORTER CYDD-RELATED"/>
    <property type="match status" value="1"/>
</dbReference>
<dbReference type="PROSITE" id="PS00211">
    <property type="entry name" value="ABC_TRANSPORTER_1"/>
    <property type="match status" value="1"/>
</dbReference>
<dbReference type="PANTHER" id="PTHR24221">
    <property type="entry name" value="ATP-BINDING CASSETTE SUB-FAMILY B"/>
    <property type="match status" value="1"/>
</dbReference>
<dbReference type="InterPro" id="IPR017871">
    <property type="entry name" value="ABC_transporter-like_CS"/>
</dbReference>
<dbReference type="PROSITE" id="PS50893">
    <property type="entry name" value="ABC_TRANSPORTER_2"/>
    <property type="match status" value="1"/>
</dbReference>
<dbReference type="InterPro" id="IPR039421">
    <property type="entry name" value="Type_1_exporter"/>
</dbReference>
<dbReference type="SUPFAM" id="SSF52540">
    <property type="entry name" value="P-loop containing nucleoside triphosphate hydrolases"/>
    <property type="match status" value="1"/>
</dbReference>
<feature type="domain" description="ABC transporter" evidence="3">
    <location>
        <begin position="57"/>
        <end position="251"/>
    </location>
</feature>
<gene>
    <name evidence="4" type="ORF">ACFQV2_39405</name>
</gene>
<dbReference type="Pfam" id="PF00005">
    <property type="entry name" value="ABC_tran"/>
    <property type="match status" value="1"/>
</dbReference>
<sequence>MLVPIVALVPLAVAEALLPLTAAVTHLRPLRAAVDRVAALRAEPAAERPAPQLCTGVRLIAPELRWPGTTAPALRGVDLRIPPGTHVAVVGPSGSGKSTLVAALLGFLPADVLARPATAAWAPQDPVLVSTSVRENLRMADPHADDARLAAALAAAGLPGFDLDALATAVSGGEAQRIALARALLAEAGLVLLDEPTAHLDEPTARAVLAGIKEALADRVVVHVTHRPAEAATADVVVEVTGGGVRALSRA</sequence>
<dbReference type="InterPro" id="IPR003593">
    <property type="entry name" value="AAA+_ATPase"/>
</dbReference>
<keyword evidence="1" id="KW-0547">Nucleotide-binding</keyword>
<dbReference type="InterPro" id="IPR003439">
    <property type="entry name" value="ABC_transporter-like_ATP-bd"/>
</dbReference>
<keyword evidence="2 4" id="KW-0067">ATP-binding</keyword>
<dbReference type="EMBL" id="JBHTEY010000004">
    <property type="protein sequence ID" value="MFC7618511.1"/>
    <property type="molecule type" value="Genomic_DNA"/>
</dbReference>
<organism evidence="4 5">
    <name type="scientific">Actinokineospora soli</name>
    <dbReference type="NCBI Taxonomy" id="1048753"/>
    <lineage>
        <taxon>Bacteria</taxon>
        <taxon>Bacillati</taxon>
        <taxon>Actinomycetota</taxon>
        <taxon>Actinomycetes</taxon>
        <taxon>Pseudonocardiales</taxon>
        <taxon>Pseudonocardiaceae</taxon>
        <taxon>Actinokineospora</taxon>
    </lineage>
</organism>
<accession>A0ABW2TYE5</accession>
<dbReference type="Proteomes" id="UP001596512">
    <property type="component" value="Unassembled WGS sequence"/>
</dbReference>
<dbReference type="GO" id="GO:0005524">
    <property type="term" value="F:ATP binding"/>
    <property type="evidence" value="ECO:0007669"/>
    <property type="project" value="UniProtKB-KW"/>
</dbReference>
<evidence type="ECO:0000256" key="1">
    <source>
        <dbReference type="ARBA" id="ARBA00022741"/>
    </source>
</evidence>
<evidence type="ECO:0000313" key="5">
    <source>
        <dbReference type="Proteomes" id="UP001596512"/>
    </source>
</evidence>
<evidence type="ECO:0000259" key="3">
    <source>
        <dbReference type="PROSITE" id="PS50893"/>
    </source>
</evidence>
<proteinExistence type="predicted"/>
<evidence type="ECO:0000256" key="2">
    <source>
        <dbReference type="ARBA" id="ARBA00022840"/>
    </source>
</evidence>
<protein>
    <submittedName>
        <fullName evidence="4">ATP-binding cassette domain-containing protein</fullName>
    </submittedName>
</protein>